<feature type="region of interest" description="Disordered" evidence="1">
    <location>
        <begin position="1"/>
        <end position="26"/>
    </location>
</feature>
<comment type="caution">
    <text evidence="2">The sequence shown here is derived from an EMBL/GenBank/DDBJ whole genome shotgun (WGS) entry which is preliminary data.</text>
</comment>
<evidence type="ECO:0000313" key="3">
    <source>
        <dbReference type="Proteomes" id="UP000324222"/>
    </source>
</evidence>
<proteinExistence type="predicted"/>
<keyword evidence="3" id="KW-1185">Reference proteome</keyword>
<dbReference type="AlphaFoldDB" id="A0A5B7IY60"/>
<protein>
    <submittedName>
        <fullName evidence="2">Uncharacterized protein</fullName>
    </submittedName>
</protein>
<organism evidence="2 3">
    <name type="scientific">Portunus trituberculatus</name>
    <name type="common">Swimming crab</name>
    <name type="synonym">Neptunus trituberculatus</name>
    <dbReference type="NCBI Taxonomy" id="210409"/>
    <lineage>
        <taxon>Eukaryota</taxon>
        <taxon>Metazoa</taxon>
        <taxon>Ecdysozoa</taxon>
        <taxon>Arthropoda</taxon>
        <taxon>Crustacea</taxon>
        <taxon>Multicrustacea</taxon>
        <taxon>Malacostraca</taxon>
        <taxon>Eumalacostraca</taxon>
        <taxon>Eucarida</taxon>
        <taxon>Decapoda</taxon>
        <taxon>Pleocyemata</taxon>
        <taxon>Brachyura</taxon>
        <taxon>Eubrachyura</taxon>
        <taxon>Portunoidea</taxon>
        <taxon>Portunidae</taxon>
        <taxon>Portuninae</taxon>
        <taxon>Portunus</taxon>
    </lineage>
</organism>
<evidence type="ECO:0000256" key="1">
    <source>
        <dbReference type="SAM" id="MobiDB-lite"/>
    </source>
</evidence>
<dbReference type="EMBL" id="VSRR010073743">
    <property type="protein sequence ID" value="MPC87183.1"/>
    <property type="molecule type" value="Genomic_DNA"/>
</dbReference>
<name>A0A5B7IY60_PORTR</name>
<gene>
    <name evidence="2" type="ORF">E2C01_082037</name>
</gene>
<reference evidence="2 3" key="1">
    <citation type="submission" date="2019-05" db="EMBL/GenBank/DDBJ databases">
        <title>Another draft genome of Portunus trituberculatus and its Hox gene families provides insights of decapod evolution.</title>
        <authorList>
            <person name="Jeong J.-H."/>
            <person name="Song I."/>
            <person name="Kim S."/>
            <person name="Choi T."/>
            <person name="Kim D."/>
            <person name="Ryu S."/>
            <person name="Kim W."/>
        </authorList>
    </citation>
    <scope>NUCLEOTIDE SEQUENCE [LARGE SCALE GENOMIC DNA]</scope>
    <source>
        <tissue evidence="2">Muscle</tissue>
    </source>
</reference>
<accession>A0A5B7IY60</accession>
<dbReference type="Proteomes" id="UP000324222">
    <property type="component" value="Unassembled WGS sequence"/>
</dbReference>
<sequence length="97" mass="10765">MYIHSCGGSAGEDGEPGSEWSEGQRKPAQLPFVPQQVIQTDSKFFRLLVMSPVVRQSSANDDFLLHFTGEETRRGNARWLLNCESLVTVLLAGAVIW</sequence>
<evidence type="ECO:0000313" key="2">
    <source>
        <dbReference type="EMBL" id="MPC87183.1"/>
    </source>
</evidence>